<organism evidence="1 2">
    <name type="scientific">Balaenoptera physalus</name>
    <name type="common">Fin whale</name>
    <name type="synonym">Balaena physalus</name>
    <dbReference type="NCBI Taxonomy" id="9770"/>
    <lineage>
        <taxon>Eukaryota</taxon>
        <taxon>Metazoa</taxon>
        <taxon>Chordata</taxon>
        <taxon>Craniata</taxon>
        <taxon>Vertebrata</taxon>
        <taxon>Euteleostomi</taxon>
        <taxon>Mammalia</taxon>
        <taxon>Eutheria</taxon>
        <taxon>Laurasiatheria</taxon>
        <taxon>Artiodactyla</taxon>
        <taxon>Whippomorpha</taxon>
        <taxon>Cetacea</taxon>
        <taxon>Mysticeti</taxon>
        <taxon>Balaenopteridae</taxon>
        <taxon>Balaenoptera</taxon>
    </lineage>
</organism>
<gene>
    <name evidence="1" type="ORF">E2I00_003234</name>
</gene>
<evidence type="ECO:0000313" key="2">
    <source>
        <dbReference type="Proteomes" id="UP000437017"/>
    </source>
</evidence>
<dbReference type="EMBL" id="SGJD01001078">
    <property type="protein sequence ID" value="KAB0402068.1"/>
    <property type="molecule type" value="Genomic_DNA"/>
</dbReference>
<accession>A0A6A1Q1J5</accession>
<sequence length="19" mass="2119">MIGPIQPIIRGRSLETHLS</sequence>
<dbReference type="AlphaFoldDB" id="A0A6A1Q1J5"/>
<proteinExistence type="predicted"/>
<name>A0A6A1Q1J5_BALPH</name>
<evidence type="ECO:0000313" key="1">
    <source>
        <dbReference type="EMBL" id="KAB0402068.1"/>
    </source>
</evidence>
<reference evidence="1 2" key="1">
    <citation type="journal article" date="2019" name="PLoS ONE">
        <title>Genomic analyses reveal an absence of contemporary introgressive admixture between fin whales and blue whales, despite known hybrids.</title>
        <authorList>
            <person name="Westbury M.V."/>
            <person name="Petersen B."/>
            <person name="Lorenzen E.D."/>
        </authorList>
    </citation>
    <scope>NUCLEOTIDE SEQUENCE [LARGE SCALE GENOMIC DNA]</scope>
    <source>
        <strain evidence="1">FinWhale-01</strain>
    </source>
</reference>
<keyword evidence="2" id="KW-1185">Reference proteome</keyword>
<dbReference type="Proteomes" id="UP000437017">
    <property type="component" value="Unassembled WGS sequence"/>
</dbReference>
<comment type="caution">
    <text evidence="1">The sequence shown here is derived from an EMBL/GenBank/DDBJ whole genome shotgun (WGS) entry which is preliminary data.</text>
</comment>
<protein>
    <submittedName>
        <fullName evidence="1">Uncharacterized protein</fullName>
    </submittedName>
</protein>